<proteinExistence type="predicted"/>
<accession>A0A840X324</accession>
<keyword evidence="3" id="KW-0997">Cell inner membrane</keyword>
<evidence type="ECO:0000256" key="5">
    <source>
        <dbReference type="ARBA" id="ARBA00023136"/>
    </source>
</evidence>
<dbReference type="GO" id="GO:0005886">
    <property type="term" value="C:plasma membrane"/>
    <property type="evidence" value="ECO:0007669"/>
    <property type="project" value="UniProtKB-SubCell"/>
</dbReference>
<dbReference type="EC" id="2.3.1.241" evidence="7"/>
<comment type="caution">
    <text evidence="7">The sequence shown here is derived from an EMBL/GenBank/DDBJ whole genome shotgun (WGS) entry which is preliminary data.</text>
</comment>
<evidence type="ECO:0000313" key="8">
    <source>
        <dbReference type="Proteomes" id="UP000553766"/>
    </source>
</evidence>
<dbReference type="GO" id="GO:0008913">
    <property type="term" value="F:Kdo2-lipid IVA acyltransferase activity"/>
    <property type="evidence" value="ECO:0007669"/>
    <property type="project" value="UniProtKB-EC"/>
</dbReference>
<protein>
    <submittedName>
        <fullName evidence="7">KDO2-lipid IV(A) lauroyltransferase</fullName>
        <ecNumber evidence="7">2.3.1.241</ecNumber>
    </submittedName>
</protein>
<keyword evidence="8" id="KW-1185">Reference proteome</keyword>
<dbReference type="Pfam" id="PF03279">
    <property type="entry name" value="Lip_A_acyltrans"/>
    <property type="match status" value="1"/>
</dbReference>
<name>A0A840X324_9RHOB</name>
<keyword evidence="2" id="KW-1003">Cell membrane</keyword>
<dbReference type="PANTHER" id="PTHR30606:SF10">
    <property type="entry name" value="PHOSPHATIDYLINOSITOL MANNOSIDE ACYLTRANSFERASE"/>
    <property type="match status" value="1"/>
</dbReference>
<evidence type="ECO:0000313" key="7">
    <source>
        <dbReference type="EMBL" id="MBB5516236.1"/>
    </source>
</evidence>
<comment type="subcellular location">
    <subcellularLocation>
        <location evidence="1">Cell inner membrane</location>
    </subcellularLocation>
</comment>
<keyword evidence="4 7" id="KW-0808">Transferase</keyword>
<sequence>MNQLSTSMMRGAEWAANGLLRLYGRALRGLSYPNRVKVGAAVGRGLFARIPTARKRTFQNLERVAPTFDARKILRETSDNFGRVLVEETMMTEFLADPARFHVGGDGWADTLDALDAGRGPVIVTAHYGNWEGIRAAIRFAGHQMACVYRPHNNPHYNADFVASLHEVDPNAFPKGKEGTRGLVRHLRSGGGVMILADQKQTGAPLLPFLGHEAETALSPAKLALANDMPLIPAISRRRTDGMSFDVIFGTPITPSTPEQMMTDANAQLSDWIMEAPAQWFWFHRRWR</sequence>
<evidence type="ECO:0000256" key="2">
    <source>
        <dbReference type="ARBA" id="ARBA00022475"/>
    </source>
</evidence>
<keyword evidence="5" id="KW-0472">Membrane</keyword>
<gene>
    <name evidence="7" type="ORF">FHS89_002262</name>
</gene>
<dbReference type="RefSeq" id="WP_184011637.1">
    <property type="nucleotide sequence ID" value="NZ_JACIJS010000006.1"/>
</dbReference>
<evidence type="ECO:0000256" key="4">
    <source>
        <dbReference type="ARBA" id="ARBA00022679"/>
    </source>
</evidence>
<dbReference type="GO" id="GO:0009247">
    <property type="term" value="P:glycolipid biosynthetic process"/>
    <property type="evidence" value="ECO:0007669"/>
    <property type="project" value="UniProtKB-ARBA"/>
</dbReference>
<dbReference type="InterPro" id="IPR004960">
    <property type="entry name" value="LipA_acyltrans"/>
</dbReference>
<dbReference type="PANTHER" id="PTHR30606">
    <property type="entry name" value="LIPID A BIOSYNTHESIS LAUROYL ACYLTRANSFERASE"/>
    <property type="match status" value="1"/>
</dbReference>
<evidence type="ECO:0000256" key="6">
    <source>
        <dbReference type="ARBA" id="ARBA00023315"/>
    </source>
</evidence>
<reference evidence="7 8" key="1">
    <citation type="submission" date="2020-08" db="EMBL/GenBank/DDBJ databases">
        <title>Genomic Encyclopedia of Type Strains, Phase IV (KMG-IV): sequencing the most valuable type-strain genomes for metagenomic binning, comparative biology and taxonomic classification.</title>
        <authorList>
            <person name="Goeker M."/>
        </authorList>
    </citation>
    <scope>NUCLEOTIDE SEQUENCE [LARGE SCALE GENOMIC DNA]</scope>
    <source>
        <strain evidence="7 8">DSM 103377</strain>
    </source>
</reference>
<dbReference type="AlphaFoldDB" id="A0A840X324"/>
<dbReference type="Proteomes" id="UP000553766">
    <property type="component" value="Unassembled WGS sequence"/>
</dbReference>
<dbReference type="CDD" id="cd07984">
    <property type="entry name" value="LPLAT_LABLAT-like"/>
    <property type="match status" value="1"/>
</dbReference>
<dbReference type="EMBL" id="JACIJS010000006">
    <property type="protein sequence ID" value="MBB5516236.1"/>
    <property type="molecule type" value="Genomic_DNA"/>
</dbReference>
<keyword evidence="6 7" id="KW-0012">Acyltransferase</keyword>
<evidence type="ECO:0000256" key="3">
    <source>
        <dbReference type="ARBA" id="ARBA00022519"/>
    </source>
</evidence>
<evidence type="ECO:0000256" key="1">
    <source>
        <dbReference type="ARBA" id="ARBA00004533"/>
    </source>
</evidence>
<organism evidence="7 8">
    <name type="scientific">Rubricella aquisinus</name>
    <dbReference type="NCBI Taxonomy" id="2028108"/>
    <lineage>
        <taxon>Bacteria</taxon>
        <taxon>Pseudomonadati</taxon>
        <taxon>Pseudomonadota</taxon>
        <taxon>Alphaproteobacteria</taxon>
        <taxon>Rhodobacterales</taxon>
        <taxon>Paracoccaceae</taxon>
        <taxon>Rubricella</taxon>
    </lineage>
</organism>